<reference evidence="2 3" key="1">
    <citation type="submission" date="2016-04" db="EMBL/GenBank/DDBJ databases">
        <title>A degradative enzymes factory behind the ericoid mycorrhizal symbiosis.</title>
        <authorList>
            <consortium name="DOE Joint Genome Institute"/>
            <person name="Martino E."/>
            <person name="Morin E."/>
            <person name="Grelet G."/>
            <person name="Kuo A."/>
            <person name="Kohler A."/>
            <person name="Daghino S."/>
            <person name="Barry K."/>
            <person name="Choi C."/>
            <person name="Cichocki N."/>
            <person name="Clum A."/>
            <person name="Copeland A."/>
            <person name="Hainaut M."/>
            <person name="Haridas S."/>
            <person name="Labutti K."/>
            <person name="Lindquist E."/>
            <person name="Lipzen A."/>
            <person name="Khouja H.-R."/>
            <person name="Murat C."/>
            <person name="Ohm R."/>
            <person name="Olson A."/>
            <person name="Spatafora J."/>
            <person name="Veneault-Fourrey C."/>
            <person name="Henrissat B."/>
            <person name="Grigoriev I."/>
            <person name="Martin F."/>
            <person name="Perotto S."/>
        </authorList>
    </citation>
    <scope>NUCLEOTIDE SEQUENCE [LARGE SCALE GENOMIC DNA]</scope>
    <source>
        <strain evidence="2 3">E</strain>
    </source>
</reference>
<protein>
    <submittedName>
        <fullName evidence="2">Uncharacterized protein</fullName>
    </submittedName>
</protein>
<gene>
    <name evidence="2" type="ORF">K444DRAFT_665949</name>
</gene>
<dbReference type="AlphaFoldDB" id="A0A2J6SZV3"/>
<dbReference type="EMBL" id="KZ613848">
    <property type="protein sequence ID" value="PMD56305.1"/>
    <property type="molecule type" value="Genomic_DNA"/>
</dbReference>
<feature type="region of interest" description="Disordered" evidence="1">
    <location>
        <begin position="9"/>
        <end position="28"/>
    </location>
</feature>
<dbReference type="GeneID" id="36595222"/>
<keyword evidence="3" id="KW-1185">Reference proteome</keyword>
<sequence>MGEIGGLEIPLLAPTPHPQMSTSSAPPLTPKREFVALMTGFGPFPQAPINTSHLLTMHLADHLSMINQYNSTGLPIEIPNPTAADGKFIKTEYAYMVGSSTPWKRERSMKGLPVIGAAHGRRRGIIVPDAEGKTVRDISKKGGKGMWDDIPLGLKAAGLNVRIFVDDVKKIVNYETDNKGKGKGKEKIKVDVISHDGAGYAGGFNLL</sequence>
<evidence type="ECO:0000256" key="1">
    <source>
        <dbReference type="SAM" id="MobiDB-lite"/>
    </source>
</evidence>
<evidence type="ECO:0000313" key="2">
    <source>
        <dbReference type="EMBL" id="PMD56305.1"/>
    </source>
</evidence>
<dbReference type="RefSeq" id="XP_024733209.1">
    <property type="nucleotide sequence ID" value="XM_024887146.1"/>
</dbReference>
<dbReference type="SUPFAM" id="SSF53182">
    <property type="entry name" value="Pyrrolidone carboxyl peptidase (pyroglutamate aminopeptidase)"/>
    <property type="match status" value="1"/>
</dbReference>
<proteinExistence type="predicted"/>
<dbReference type="OrthoDB" id="408631at2759"/>
<organism evidence="2 3">
    <name type="scientific">Hyaloscypha bicolor E</name>
    <dbReference type="NCBI Taxonomy" id="1095630"/>
    <lineage>
        <taxon>Eukaryota</taxon>
        <taxon>Fungi</taxon>
        <taxon>Dikarya</taxon>
        <taxon>Ascomycota</taxon>
        <taxon>Pezizomycotina</taxon>
        <taxon>Leotiomycetes</taxon>
        <taxon>Helotiales</taxon>
        <taxon>Hyaloscyphaceae</taxon>
        <taxon>Hyaloscypha</taxon>
        <taxon>Hyaloscypha bicolor</taxon>
    </lineage>
</organism>
<evidence type="ECO:0000313" key="3">
    <source>
        <dbReference type="Proteomes" id="UP000235371"/>
    </source>
</evidence>
<name>A0A2J6SZV3_9HELO</name>
<dbReference type="InterPro" id="IPR036440">
    <property type="entry name" value="Peptidase_C15-like_sf"/>
</dbReference>
<dbReference type="Proteomes" id="UP000235371">
    <property type="component" value="Unassembled WGS sequence"/>
</dbReference>
<dbReference type="InParanoid" id="A0A2J6SZV3"/>
<accession>A0A2J6SZV3</accession>